<dbReference type="InterPro" id="IPR009006">
    <property type="entry name" value="Ala_racemase/Decarboxylase_C"/>
</dbReference>
<dbReference type="EMBL" id="CAOF01000039">
    <property type="protein sequence ID" value="CCO44998.1"/>
    <property type="molecule type" value="Genomic_DNA"/>
</dbReference>
<dbReference type="Gene3D" id="3.20.20.10">
    <property type="entry name" value="Alanine racemase"/>
    <property type="match status" value="1"/>
</dbReference>
<evidence type="ECO:0000256" key="2">
    <source>
        <dbReference type="ARBA" id="ARBA00011738"/>
    </source>
</evidence>
<dbReference type="InterPro" id="IPR029066">
    <property type="entry name" value="PLP-binding_barrel"/>
</dbReference>
<comment type="cofactor">
    <cofactor evidence="1">
        <name>pyridoxal 5'-phosphate</name>
        <dbReference type="ChEBI" id="CHEBI:597326"/>
    </cofactor>
</comment>
<dbReference type="PANTHER" id="PTHR43727">
    <property type="entry name" value="DIAMINOPIMELATE DECARBOXYLASE"/>
    <property type="match status" value="1"/>
</dbReference>
<dbReference type="Gene3D" id="2.40.37.10">
    <property type="entry name" value="Lyase, Ornithine Decarboxylase, Chain A, domain 1"/>
    <property type="match status" value="1"/>
</dbReference>
<evidence type="ECO:0000259" key="4">
    <source>
        <dbReference type="Pfam" id="PF02784"/>
    </source>
</evidence>
<dbReference type="GO" id="GO:0009089">
    <property type="term" value="P:lysine biosynthetic process via diaminopimelate"/>
    <property type="evidence" value="ECO:0007669"/>
    <property type="project" value="TreeGrafter"/>
</dbReference>
<dbReference type="Proteomes" id="UP000018211">
    <property type="component" value="Unassembled WGS sequence"/>
</dbReference>
<protein>
    <recommendedName>
        <fullName evidence="4">Orn/DAP/Arg decarboxylase 2 N-terminal domain-containing protein</fullName>
    </recommendedName>
</protein>
<comment type="caution">
    <text evidence="5">The sequence shown here is derived from an EMBL/GenBank/DDBJ whole genome shotgun (WGS) entry which is preliminary data.</text>
</comment>
<sequence>MYKKHAKECQQIRQLLKEQSPCLVYSERILLDQCKAIVGPISALAKGQVFFPVKASYEPALLRLMANSGISGFEVMSLTELKHVQHLFRDQYPIIYSGLVPCSDVLKRLDTSKDLLVVNSLFDAIAVCQFQPPTKGSRYNILLRISFPSLDSSIKYNGINSKLGVIAYSSEMYRCLDVLTQSDHVSVEGIHCHQLIHQAQSLEYKKMIHMMAKLIRSLKESHQLEVKLCDLGGGLESMESFNTKEVVTQICDEFTTILPSQTLIFEPGRALVNSCGICLSTITGRRSRTHLHHYFVNVGTNLLVPTDSKRYQLIQDWEFGQKNETKLPLKIEEKATLSDGILSPVNTIVDDISLSKPLAISEQVLIGNCGAYTASLEHQWSQPLISVFLLTKENQIINIYQRAEANQHWKTRLETSL</sequence>
<organism evidence="5 6">
    <name type="scientific">Vibrio nigripulchritudo SOn1</name>
    <dbReference type="NCBI Taxonomy" id="1238450"/>
    <lineage>
        <taxon>Bacteria</taxon>
        <taxon>Pseudomonadati</taxon>
        <taxon>Pseudomonadota</taxon>
        <taxon>Gammaproteobacteria</taxon>
        <taxon>Vibrionales</taxon>
        <taxon>Vibrionaceae</taxon>
        <taxon>Vibrio</taxon>
    </lineage>
</organism>
<dbReference type="GO" id="GO:0008836">
    <property type="term" value="F:diaminopimelate decarboxylase activity"/>
    <property type="evidence" value="ECO:0007669"/>
    <property type="project" value="TreeGrafter"/>
</dbReference>
<evidence type="ECO:0000313" key="6">
    <source>
        <dbReference type="Proteomes" id="UP000018211"/>
    </source>
</evidence>
<evidence type="ECO:0000313" key="5">
    <source>
        <dbReference type="EMBL" id="CCO44998.1"/>
    </source>
</evidence>
<dbReference type="PRINTS" id="PR01179">
    <property type="entry name" value="ODADCRBXLASE"/>
</dbReference>
<gene>
    <name evidence="5" type="ORF">VIBNISOn1_1330005</name>
</gene>
<proteinExistence type="predicted"/>
<dbReference type="AlphaFoldDB" id="A0AAV2VK50"/>
<dbReference type="InterPro" id="IPR022644">
    <property type="entry name" value="De-COase2_N"/>
</dbReference>
<evidence type="ECO:0000256" key="3">
    <source>
        <dbReference type="ARBA" id="ARBA00022898"/>
    </source>
</evidence>
<evidence type="ECO:0000256" key="1">
    <source>
        <dbReference type="ARBA" id="ARBA00001933"/>
    </source>
</evidence>
<comment type="subunit">
    <text evidence="2">Homodimer.</text>
</comment>
<feature type="domain" description="Orn/DAP/Arg decarboxylase 2 N-terminal" evidence="4">
    <location>
        <begin position="43"/>
        <end position="272"/>
    </location>
</feature>
<reference evidence="5 6" key="1">
    <citation type="journal article" date="2013" name="ISME J.">
        <title>Comparative genomics of pathogenic lineages of Vibrio nigripulchritudo identifies virulence-associated traits.</title>
        <authorList>
            <person name="Goudenege D."/>
            <person name="Labreuche Y."/>
            <person name="Krin E."/>
            <person name="Ansquer D."/>
            <person name="Mangenot S."/>
            <person name="Calteau A."/>
            <person name="Medigue C."/>
            <person name="Mazel D."/>
            <person name="Polz M.F."/>
            <person name="Le Roux F."/>
        </authorList>
    </citation>
    <scope>NUCLEOTIDE SEQUENCE [LARGE SCALE GENOMIC DNA]</scope>
    <source>
        <strain evidence="5 6">SOn1</strain>
    </source>
</reference>
<dbReference type="SUPFAM" id="SSF50621">
    <property type="entry name" value="Alanine racemase C-terminal domain-like"/>
    <property type="match status" value="1"/>
</dbReference>
<dbReference type="PANTHER" id="PTHR43727:SF2">
    <property type="entry name" value="GROUP IV DECARBOXYLASE"/>
    <property type="match status" value="1"/>
</dbReference>
<accession>A0AAV2VK50</accession>
<dbReference type="InterPro" id="IPR000183">
    <property type="entry name" value="Orn/DAP/Arg_de-COase"/>
</dbReference>
<keyword evidence="3" id="KW-0663">Pyridoxal phosphate</keyword>
<dbReference type="SUPFAM" id="SSF51419">
    <property type="entry name" value="PLP-binding barrel"/>
    <property type="match status" value="1"/>
</dbReference>
<name>A0AAV2VK50_9VIBR</name>
<dbReference type="Pfam" id="PF02784">
    <property type="entry name" value="Orn_Arg_deC_N"/>
    <property type="match status" value="1"/>
</dbReference>
<dbReference type="RefSeq" id="WP_022610635.1">
    <property type="nucleotide sequence ID" value="NZ_LK391965.1"/>
</dbReference>